<keyword evidence="4 8" id="KW-0812">Transmembrane</keyword>
<dbReference type="eggNOG" id="COG1629">
    <property type="taxonomic scope" value="Bacteria"/>
</dbReference>
<dbReference type="STRING" id="76123.AS203_08095"/>
<evidence type="ECO:0000256" key="10">
    <source>
        <dbReference type="SAM" id="SignalP"/>
    </source>
</evidence>
<dbReference type="AlphaFoldDB" id="A0A0S2KL70"/>
<organism evidence="13 14">
    <name type="scientific">Hoylesella enoeca</name>
    <dbReference type="NCBI Taxonomy" id="76123"/>
    <lineage>
        <taxon>Bacteria</taxon>
        <taxon>Pseudomonadati</taxon>
        <taxon>Bacteroidota</taxon>
        <taxon>Bacteroidia</taxon>
        <taxon>Bacteroidales</taxon>
        <taxon>Prevotellaceae</taxon>
        <taxon>Hoylesella</taxon>
    </lineage>
</organism>
<comment type="similarity">
    <text evidence="8 9">Belongs to the TonB-dependent receptor family.</text>
</comment>
<dbReference type="InterPro" id="IPR008969">
    <property type="entry name" value="CarboxyPept-like_regulatory"/>
</dbReference>
<evidence type="ECO:0000259" key="11">
    <source>
        <dbReference type="Pfam" id="PF00593"/>
    </source>
</evidence>
<dbReference type="OrthoDB" id="668629at2"/>
<dbReference type="Gene3D" id="2.60.40.1120">
    <property type="entry name" value="Carboxypeptidase-like, regulatory domain"/>
    <property type="match status" value="1"/>
</dbReference>
<dbReference type="InterPro" id="IPR023997">
    <property type="entry name" value="TonB-dep_OMP_SusC/RagA_CS"/>
</dbReference>
<keyword evidence="2 8" id="KW-0813">Transport</keyword>
<dbReference type="InterPro" id="IPR037066">
    <property type="entry name" value="Plug_dom_sf"/>
</dbReference>
<dbReference type="InterPro" id="IPR023996">
    <property type="entry name" value="TonB-dep_OMP_SusC/RagA"/>
</dbReference>
<dbReference type="EMBL" id="CP013195">
    <property type="protein sequence ID" value="ALO49046.1"/>
    <property type="molecule type" value="Genomic_DNA"/>
</dbReference>
<feature type="domain" description="TonB-dependent receptor-like beta-barrel" evidence="11">
    <location>
        <begin position="422"/>
        <end position="948"/>
    </location>
</feature>
<dbReference type="NCBIfam" id="TIGR04056">
    <property type="entry name" value="OMP_RagA_SusC"/>
    <property type="match status" value="1"/>
</dbReference>
<keyword evidence="10" id="KW-0732">Signal</keyword>
<name>A0A0S2KL70_9BACT</name>
<dbReference type="RefSeq" id="WP_060544365.1">
    <property type="nucleotide sequence ID" value="NZ_CP013195.1"/>
</dbReference>
<evidence type="ECO:0000256" key="6">
    <source>
        <dbReference type="ARBA" id="ARBA00023136"/>
    </source>
</evidence>
<evidence type="ECO:0000256" key="3">
    <source>
        <dbReference type="ARBA" id="ARBA00022452"/>
    </source>
</evidence>
<dbReference type="InterPro" id="IPR012910">
    <property type="entry name" value="Plug_dom"/>
</dbReference>
<evidence type="ECO:0000256" key="8">
    <source>
        <dbReference type="PROSITE-ProRule" id="PRU01360"/>
    </source>
</evidence>
<dbReference type="InterPro" id="IPR000531">
    <property type="entry name" value="Beta-barrel_TonB"/>
</dbReference>
<dbReference type="NCBIfam" id="TIGR04057">
    <property type="entry name" value="SusC_RagA_signa"/>
    <property type="match status" value="1"/>
</dbReference>
<evidence type="ECO:0000256" key="1">
    <source>
        <dbReference type="ARBA" id="ARBA00004571"/>
    </source>
</evidence>
<dbReference type="Gene3D" id="2.170.130.10">
    <property type="entry name" value="TonB-dependent receptor, plug domain"/>
    <property type="match status" value="1"/>
</dbReference>
<feature type="domain" description="TonB-dependent receptor plug" evidence="12">
    <location>
        <begin position="142"/>
        <end position="262"/>
    </location>
</feature>
<dbReference type="InterPro" id="IPR036942">
    <property type="entry name" value="Beta-barrel_TonB_sf"/>
</dbReference>
<reference evidence="14" key="1">
    <citation type="submission" date="2015-11" db="EMBL/GenBank/DDBJ databases">
        <authorList>
            <person name="Holder M.E."/>
            <person name="Ajami N.J."/>
            <person name="Petrosino J.F."/>
        </authorList>
    </citation>
    <scope>NUCLEOTIDE SEQUENCE [LARGE SCALE GENOMIC DNA]</scope>
    <source>
        <strain evidence="14">F0113</strain>
    </source>
</reference>
<evidence type="ECO:0000256" key="4">
    <source>
        <dbReference type="ARBA" id="ARBA00022692"/>
    </source>
</evidence>
<comment type="subcellular location">
    <subcellularLocation>
        <location evidence="1 8">Cell outer membrane</location>
        <topology evidence="1 8">Multi-pass membrane protein</topology>
    </subcellularLocation>
</comment>
<dbReference type="GO" id="GO:0009279">
    <property type="term" value="C:cell outer membrane"/>
    <property type="evidence" value="ECO:0007669"/>
    <property type="project" value="UniProtKB-SubCell"/>
</dbReference>
<evidence type="ECO:0000256" key="2">
    <source>
        <dbReference type="ARBA" id="ARBA00022448"/>
    </source>
</evidence>
<dbReference type="KEGG" id="peo:AS203_08095"/>
<keyword evidence="3 8" id="KW-1134">Transmembrane beta strand</keyword>
<gene>
    <name evidence="13" type="ORF">AS203_08095</name>
</gene>
<keyword evidence="6 8" id="KW-0472">Membrane</keyword>
<accession>A0A0S2KL70</accession>
<dbReference type="InterPro" id="IPR039426">
    <property type="entry name" value="TonB-dep_rcpt-like"/>
</dbReference>
<evidence type="ECO:0000256" key="7">
    <source>
        <dbReference type="ARBA" id="ARBA00023237"/>
    </source>
</evidence>
<proteinExistence type="inferred from homology"/>
<dbReference type="Gene3D" id="2.40.170.20">
    <property type="entry name" value="TonB-dependent receptor, beta-barrel domain"/>
    <property type="match status" value="1"/>
</dbReference>
<dbReference type="Pfam" id="PF07715">
    <property type="entry name" value="Plug"/>
    <property type="match status" value="1"/>
</dbReference>
<protein>
    <submittedName>
        <fullName evidence="13">SusC/RagA family TonB-linked outer membrane protein</fullName>
    </submittedName>
</protein>
<evidence type="ECO:0000256" key="9">
    <source>
        <dbReference type="RuleBase" id="RU003357"/>
    </source>
</evidence>
<feature type="signal peptide" evidence="10">
    <location>
        <begin position="1"/>
        <end position="25"/>
    </location>
</feature>
<feature type="chain" id="PRO_5006601874" evidence="10">
    <location>
        <begin position="26"/>
        <end position="1044"/>
    </location>
</feature>
<evidence type="ECO:0000256" key="5">
    <source>
        <dbReference type="ARBA" id="ARBA00023077"/>
    </source>
</evidence>
<sequence>MRRRKHFWRVMMLLAFAWWSGSPQSATYAQNAGTPLSSQQQPARDTRTVKGQVKDDYGEILIGVTVYGADGKISGVTNTDGMYQIKIPTKRTTIRFTYVGMKPTSITIEPGTDDVVHDLTMQSNNTLKDVVVTGIFQKNKDAFTGSVATITNKELKEFGNKNLLTSIANIDPSFNMLVNNQYGSDPNHLPDIQIRGSANLPTITNLQDNTRTDLNTPLIIMDGFEISLSRMMDLNEDEVESITLLKDGSATAIYGSRGANGVIVIKRKTPQSGRLRFSYTGSLNIEAPDLSDYDLLNAAEKLELEKRSGYYSSTDPMRDFKLKKKYSQILQDVARGVDTDWMAKPLRTGVGQRHNIRLEGGDESFRYSASLQYNRIAGVMKGSDRESFNGGITLSYRHRGLIFTNDLNIGHTMSDESPYGSFSDYTKLNPYWRPYDDNGKLNKMFDDDVNFYGGFSNLPSNPLYNAMLNQKNSQQYTDITDNFSIEWRPFEGFITRGRVGFTWRTNESDLYKPAKHTMFEADEYQTDEGSLRKGRYDYGTGKLTNYEVALTASYSKLFAEKHLLYAAANWNVTSNFARNYNFVFEGFTDEKLDFPSNALQYQKGGKPSGGESRTRAVGLVMNANYSYDNRYYTDLAYRIDGSSQFGKNRRFAPFYSMGLGWNVHNETFMKDVRFIDRLKLRASFGQTGSQKFSAYQAIATYSYYLDDRYNQWTGAYQKALENPNLEWQKTDKWNAGVELNMFDNRLNVVADIYLDKTSNLLSSLNLPLSNGFTSFIENIGKVENRGFEVKATAFLLRNTSKRLAWSMTGSIAHNKDKVVKLSQALKDEYAKRLLTGGTTPNKVIREGESQYTIYAVRSLGIDPSTGNELFLKKNGEVTHNWSAADRVACGISQPKYRGTLSTMIRWKDFTANIAFGYRFGGQIYNSTLANRIENADKHYNVDRRVFYDRWQKKDDHTFFKGLNNETKTYATTRFVQDERTLTCQNIHLSYMFSNNPWLKHNLGVQILTLSGDLSDLFYLSSVKQERGLSYPYSRRFSFTLSLSF</sequence>
<keyword evidence="7 8" id="KW-0998">Cell outer membrane</keyword>
<dbReference type="Pfam" id="PF00593">
    <property type="entry name" value="TonB_dep_Rec_b-barrel"/>
    <property type="match status" value="1"/>
</dbReference>
<evidence type="ECO:0000313" key="13">
    <source>
        <dbReference type="EMBL" id="ALO49046.1"/>
    </source>
</evidence>
<dbReference type="SUPFAM" id="SSF56935">
    <property type="entry name" value="Porins"/>
    <property type="match status" value="1"/>
</dbReference>
<evidence type="ECO:0000313" key="14">
    <source>
        <dbReference type="Proteomes" id="UP000056252"/>
    </source>
</evidence>
<dbReference type="SUPFAM" id="SSF49464">
    <property type="entry name" value="Carboxypeptidase regulatory domain-like"/>
    <property type="match status" value="1"/>
</dbReference>
<keyword evidence="14" id="KW-1185">Reference proteome</keyword>
<keyword evidence="5 9" id="KW-0798">TonB box</keyword>
<dbReference type="Pfam" id="PF13715">
    <property type="entry name" value="CarbopepD_reg_2"/>
    <property type="match status" value="1"/>
</dbReference>
<evidence type="ECO:0000259" key="12">
    <source>
        <dbReference type="Pfam" id="PF07715"/>
    </source>
</evidence>
<dbReference type="PROSITE" id="PS52016">
    <property type="entry name" value="TONB_DEPENDENT_REC_3"/>
    <property type="match status" value="1"/>
</dbReference>
<dbReference type="Proteomes" id="UP000056252">
    <property type="component" value="Chromosome"/>
</dbReference>